<dbReference type="GO" id="GO:0016705">
    <property type="term" value="F:oxidoreductase activity, acting on paired donors, with incorporation or reduction of molecular oxygen"/>
    <property type="evidence" value="ECO:0007669"/>
    <property type="project" value="InterPro"/>
</dbReference>
<dbReference type="FunFam" id="1.10.630.10:FF:000006">
    <property type="entry name" value="Cytochrome P450 302a1, mitochondrial"/>
    <property type="match status" value="1"/>
</dbReference>
<gene>
    <name evidence="10" type="ORF">SSS_1372</name>
</gene>
<keyword evidence="7 9" id="KW-0503">Monooxygenase</keyword>
<organism evidence="10">
    <name type="scientific">Sarcoptes scabiei</name>
    <name type="common">Itch mite</name>
    <name type="synonym">Acarus scabiei</name>
    <dbReference type="NCBI Taxonomy" id="52283"/>
    <lineage>
        <taxon>Eukaryota</taxon>
        <taxon>Metazoa</taxon>
        <taxon>Ecdysozoa</taxon>
        <taxon>Arthropoda</taxon>
        <taxon>Chelicerata</taxon>
        <taxon>Arachnida</taxon>
        <taxon>Acari</taxon>
        <taxon>Acariformes</taxon>
        <taxon>Sarcoptiformes</taxon>
        <taxon>Astigmata</taxon>
        <taxon>Psoroptidia</taxon>
        <taxon>Sarcoptoidea</taxon>
        <taxon>Sarcoptidae</taxon>
        <taxon>Sarcoptinae</taxon>
        <taxon>Sarcoptes</taxon>
    </lineage>
</organism>
<dbReference type="PRINTS" id="PR00385">
    <property type="entry name" value="P450"/>
</dbReference>
<dbReference type="PANTHER" id="PTHR24279:SF120">
    <property type="entry name" value="CYTOCHROME P450"/>
    <property type="match status" value="1"/>
</dbReference>
<evidence type="ECO:0000256" key="2">
    <source>
        <dbReference type="ARBA" id="ARBA00010617"/>
    </source>
</evidence>
<reference evidence="11" key="3">
    <citation type="submission" date="2022-06" db="UniProtKB">
        <authorList>
            <consortium name="EnsemblMetazoa"/>
        </authorList>
    </citation>
    <scope>IDENTIFICATION</scope>
</reference>
<dbReference type="SUPFAM" id="SSF48264">
    <property type="entry name" value="Cytochrome P450"/>
    <property type="match status" value="1"/>
</dbReference>
<dbReference type="Gene3D" id="1.10.630.10">
    <property type="entry name" value="Cytochrome P450"/>
    <property type="match status" value="1"/>
</dbReference>
<dbReference type="EnsemblMetazoa" id="SSS_1372s_mrna">
    <property type="protein sequence ID" value="KAF7495277.1"/>
    <property type="gene ID" value="SSS_1372"/>
</dbReference>
<dbReference type="GO" id="GO:0004497">
    <property type="term" value="F:monooxygenase activity"/>
    <property type="evidence" value="ECO:0007669"/>
    <property type="project" value="UniProtKB-KW"/>
</dbReference>
<keyword evidence="3 8" id="KW-0349">Heme</keyword>
<dbReference type="OrthoDB" id="3945418at2759"/>
<evidence type="ECO:0000313" key="11">
    <source>
        <dbReference type="EnsemblMetazoa" id="KAF7495277.1"/>
    </source>
</evidence>
<accession>A0A834RGQ1</accession>
<evidence type="ECO:0000256" key="5">
    <source>
        <dbReference type="ARBA" id="ARBA00023002"/>
    </source>
</evidence>
<evidence type="ECO:0000256" key="8">
    <source>
        <dbReference type="PIRSR" id="PIRSR602401-1"/>
    </source>
</evidence>
<sequence length="528" mass="62658">MDSIFLRKKISLKSRLDLLFNFKSILFQQCKQNFSSHSKQSHCLIKSFEEIPGPRSLPFIGNLWRYYPLIGQYDLDHQDLNGHYNLKRYGKFVREEINKEFKILHIFDPKDMESMFNQQNISPYRRSHRALLKYRLDRTDRYRSGGIFPENGPEWSRLRDLFKHHFLTMENVNVYDTKLNEIADDFIKLLRSNRDSKTFELDDLQSYLYRWSLESIFMIMLDDRIGSIDLNECSFNDDARKMIEAAHKTIYSIMRTEIYNDWEHNSDTVDYRNLVEGQDLMAEVVTKYLRKQMNCIRETEPDTILSKMIKDPAIDEKDLFGIIMDFILAGIDTTSNTVAFVLYHLARNQKIQEELRVELLNTLNEDSGKSFLATNFSRTPLLKACIKESLRLKPISIGIGRLTTDEIIINGYKIPKNVMIITQNQVSCLQSEYFPNPKEFRPKRWMNDSSHRHQNDSLKHEFRYVFIPFGQGTRMCLGRRIAELEMYILIAKLLQNFRIEYNQISDVEQRTRLINEPVRPINIHIFDR</sequence>
<name>A0A834RGQ1_SARSC</name>
<protein>
    <submittedName>
        <fullName evidence="10">Mitochondrial cytochrome P450 -like protein</fullName>
    </submittedName>
</protein>
<dbReference type="PANTHER" id="PTHR24279">
    <property type="entry name" value="CYTOCHROME P450"/>
    <property type="match status" value="1"/>
</dbReference>
<dbReference type="Proteomes" id="UP000070412">
    <property type="component" value="Unassembled WGS sequence"/>
</dbReference>
<evidence type="ECO:0000256" key="4">
    <source>
        <dbReference type="ARBA" id="ARBA00022723"/>
    </source>
</evidence>
<dbReference type="GO" id="GO:0020037">
    <property type="term" value="F:heme binding"/>
    <property type="evidence" value="ECO:0007669"/>
    <property type="project" value="InterPro"/>
</dbReference>
<dbReference type="GO" id="GO:0005506">
    <property type="term" value="F:iron ion binding"/>
    <property type="evidence" value="ECO:0007669"/>
    <property type="project" value="InterPro"/>
</dbReference>
<keyword evidence="6 8" id="KW-0408">Iron</keyword>
<proteinExistence type="inferred from homology"/>
<keyword evidence="12" id="KW-1185">Reference proteome</keyword>
<evidence type="ECO:0000313" key="12">
    <source>
        <dbReference type="Proteomes" id="UP000070412"/>
    </source>
</evidence>
<dbReference type="PROSITE" id="PS00086">
    <property type="entry name" value="CYTOCHROME_P450"/>
    <property type="match status" value="1"/>
</dbReference>
<dbReference type="InterPro" id="IPR001128">
    <property type="entry name" value="Cyt_P450"/>
</dbReference>
<evidence type="ECO:0000256" key="3">
    <source>
        <dbReference type="ARBA" id="ARBA00022617"/>
    </source>
</evidence>
<evidence type="ECO:0000256" key="6">
    <source>
        <dbReference type="ARBA" id="ARBA00023004"/>
    </source>
</evidence>
<evidence type="ECO:0000256" key="1">
    <source>
        <dbReference type="ARBA" id="ARBA00001971"/>
    </source>
</evidence>
<dbReference type="InterPro" id="IPR050479">
    <property type="entry name" value="CYP11_CYP27_families"/>
</dbReference>
<evidence type="ECO:0000256" key="9">
    <source>
        <dbReference type="RuleBase" id="RU000461"/>
    </source>
</evidence>
<reference evidence="10" key="2">
    <citation type="submission" date="2020-01" db="EMBL/GenBank/DDBJ databases">
        <authorList>
            <person name="Korhonen P.K.K."/>
            <person name="Guangxu M.G."/>
            <person name="Wang T.W."/>
            <person name="Stroehlein A.J.S."/>
            <person name="Young N.D."/>
            <person name="Ang C.-S.A."/>
            <person name="Fernando D.W.F."/>
            <person name="Lu H.L."/>
            <person name="Taylor S.T."/>
            <person name="Ehtesham M.E.M."/>
            <person name="Najaraj S.H.N."/>
            <person name="Harsha G.H.G."/>
            <person name="Madugundu A.M."/>
            <person name="Renuse S.R."/>
            <person name="Holt D.H."/>
            <person name="Pandey A.P."/>
            <person name="Papenfuss A.P."/>
            <person name="Gasser R.B.G."/>
            <person name="Fischer K.F."/>
        </authorList>
    </citation>
    <scope>NUCLEOTIDE SEQUENCE</scope>
    <source>
        <strain evidence="10">SSS_KF_BRIS2020</strain>
    </source>
</reference>
<dbReference type="AlphaFoldDB" id="A0A834RGQ1"/>
<dbReference type="InterPro" id="IPR036396">
    <property type="entry name" value="Cyt_P450_sf"/>
</dbReference>
<dbReference type="Pfam" id="PF00067">
    <property type="entry name" value="p450"/>
    <property type="match status" value="1"/>
</dbReference>
<reference evidence="12" key="1">
    <citation type="journal article" date="2020" name="PLoS Negl. Trop. Dis.">
        <title>High-quality nuclear genome for Sarcoptes scabiei-A critical resource for a neglected parasite.</title>
        <authorList>
            <person name="Korhonen P.K."/>
            <person name="Gasser R.B."/>
            <person name="Ma G."/>
            <person name="Wang T."/>
            <person name="Stroehlein A.J."/>
            <person name="Young N.D."/>
            <person name="Ang C.S."/>
            <person name="Fernando D.D."/>
            <person name="Lu H.C."/>
            <person name="Taylor S."/>
            <person name="Reynolds S.L."/>
            <person name="Mofiz E."/>
            <person name="Najaraj S.H."/>
            <person name="Gowda H."/>
            <person name="Madugundu A."/>
            <person name="Renuse S."/>
            <person name="Holt D."/>
            <person name="Pandey A."/>
            <person name="Papenfuss A.T."/>
            <person name="Fischer K."/>
        </authorList>
    </citation>
    <scope>NUCLEOTIDE SEQUENCE [LARGE SCALE GENOMIC DNA]</scope>
</reference>
<evidence type="ECO:0000313" key="10">
    <source>
        <dbReference type="EMBL" id="KAF7495277.1"/>
    </source>
</evidence>
<dbReference type="PRINTS" id="PR00463">
    <property type="entry name" value="EP450I"/>
</dbReference>
<keyword evidence="5 9" id="KW-0560">Oxidoreductase</keyword>
<comment type="similarity">
    <text evidence="2 9">Belongs to the cytochrome P450 family.</text>
</comment>
<dbReference type="InterPro" id="IPR002401">
    <property type="entry name" value="Cyt_P450_E_grp-I"/>
</dbReference>
<dbReference type="InterPro" id="IPR017972">
    <property type="entry name" value="Cyt_P450_CS"/>
</dbReference>
<comment type="cofactor">
    <cofactor evidence="1 8">
        <name>heme</name>
        <dbReference type="ChEBI" id="CHEBI:30413"/>
    </cofactor>
</comment>
<dbReference type="CDD" id="cd11054">
    <property type="entry name" value="CYP24A1-like"/>
    <property type="match status" value="1"/>
</dbReference>
<keyword evidence="4 8" id="KW-0479">Metal-binding</keyword>
<feature type="binding site" description="axial binding residue" evidence="8">
    <location>
        <position position="476"/>
    </location>
    <ligand>
        <name>heme</name>
        <dbReference type="ChEBI" id="CHEBI:30413"/>
    </ligand>
    <ligandPart>
        <name>Fe</name>
        <dbReference type="ChEBI" id="CHEBI:18248"/>
    </ligandPart>
</feature>
<evidence type="ECO:0000256" key="7">
    <source>
        <dbReference type="ARBA" id="ARBA00023033"/>
    </source>
</evidence>
<dbReference type="EMBL" id="WVUK01000049">
    <property type="protein sequence ID" value="KAF7495277.1"/>
    <property type="molecule type" value="Genomic_DNA"/>
</dbReference>